<sequence length="78" mass="7703">ASPVSCSAAPGLMQRVAAGARGSRRSAHPSDPAVRPTGPATAAHRRPPPPIAALPPMWQGRERAGGATCFGGVGSGPP</sequence>
<proteinExistence type="predicted"/>
<gene>
    <name evidence="2" type="ORF">TSPGSL018_14360</name>
</gene>
<feature type="region of interest" description="Disordered" evidence="1">
    <location>
        <begin position="15"/>
        <end position="78"/>
    </location>
</feature>
<name>A0A061S3E6_9CHLO</name>
<dbReference type="EMBL" id="GBEZ01006648">
    <property type="protein sequence ID" value="JAC78763.1"/>
    <property type="molecule type" value="Transcribed_RNA"/>
</dbReference>
<protein>
    <submittedName>
        <fullName evidence="2">Uncharacterized protein</fullName>
    </submittedName>
</protein>
<feature type="non-terminal residue" evidence="2">
    <location>
        <position position="78"/>
    </location>
</feature>
<evidence type="ECO:0000256" key="1">
    <source>
        <dbReference type="SAM" id="MobiDB-lite"/>
    </source>
</evidence>
<reference evidence="2" key="1">
    <citation type="submission" date="2014-05" db="EMBL/GenBank/DDBJ databases">
        <title>The transcriptome of the halophilic microalga Tetraselmis sp. GSL018 isolated from the Great Salt Lake, Utah.</title>
        <authorList>
            <person name="Jinkerson R.E."/>
            <person name="D'Adamo S."/>
            <person name="Posewitz M.C."/>
        </authorList>
    </citation>
    <scope>NUCLEOTIDE SEQUENCE</scope>
    <source>
        <strain evidence="2">GSL018</strain>
    </source>
</reference>
<accession>A0A061S3E6</accession>
<dbReference type="AlphaFoldDB" id="A0A061S3E6"/>
<organism evidence="2">
    <name type="scientific">Tetraselmis sp. GSL018</name>
    <dbReference type="NCBI Taxonomy" id="582737"/>
    <lineage>
        <taxon>Eukaryota</taxon>
        <taxon>Viridiplantae</taxon>
        <taxon>Chlorophyta</taxon>
        <taxon>core chlorophytes</taxon>
        <taxon>Chlorodendrophyceae</taxon>
        <taxon>Chlorodendrales</taxon>
        <taxon>Chlorodendraceae</taxon>
        <taxon>Tetraselmis</taxon>
    </lineage>
</organism>
<feature type="non-terminal residue" evidence="2">
    <location>
        <position position="1"/>
    </location>
</feature>
<feature type="compositionally biased region" description="Gly residues" evidence="1">
    <location>
        <begin position="68"/>
        <end position="78"/>
    </location>
</feature>
<evidence type="ECO:0000313" key="2">
    <source>
        <dbReference type="EMBL" id="JAC78763.1"/>
    </source>
</evidence>